<dbReference type="InterPro" id="IPR006114">
    <property type="entry name" value="6PGDH_C"/>
</dbReference>
<comment type="similarity">
    <text evidence="1">Belongs to the 6-phosphogluconate dehydrogenase family.</text>
</comment>
<evidence type="ECO:0000313" key="6">
    <source>
        <dbReference type="Proteomes" id="UP000199476"/>
    </source>
</evidence>
<protein>
    <submittedName>
        <fullName evidence="5">6-phosphogluconate dehydrogenase</fullName>
    </submittedName>
</protein>
<dbReference type="Pfam" id="PF03446">
    <property type="entry name" value="NAD_binding_2"/>
    <property type="match status" value="1"/>
</dbReference>
<dbReference type="PANTHER" id="PTHR11811">
    <property type="entry name" value="6-PHOSPHOGLUCONATE DEHYDROGENASE"/>
    <property type="match status" value="1"/>
</dbReference>
<evidence type="ECO:0000256" key="1">
    <source>
        <dbReference type="ARBA" id="ARBA00008419"/>
    </source>
</evidence>
<dbReference type="InterPro" id="IPR006183">
    <property type="entry name" value="Pgluconate_DH"/>
</dbReference>
<dbReference type="AlphaFoldDB" id="A0A1G9J3I2"/>
<dbReference type="SUPFAM" id="SSF48179">
    <property type="entry name" value="6-phosphogluconate dehydrogenase C-terminal domain-like"/>
    <property type="match status" value="1"/>
</dbReference>
<dbReference type="RefSeq" id="WP_089758320.1">
    <property type="nucleotide sequence ID" value="NZ_FNGO01000003.1"/>
</dbReference>
<dbReference type="GO" id="GO:0019521">
    <property type="term" value="P:D-gluconate metabolic process"/>
    <property type="evidence" value="ECO:0007669"/>
    <property type="project" value="UniProtKB-KW"/>
</dbReference>
<dbReference type="Gene3D" id="3.40.50.720">
    <property type="entry name" value="NAD(P)-binding Rossmann-like Domain"/>
    <property type="match status" value="1"/>
</dbReference>
<dbReference type="InterPro" id="IPR036291">
    <property type="entry name" value="NAD(P)-bd_dom_sf"/>
</dbReference>
<reference evidence="5 6" key="1">
    <citation type="submission" date="2016-10" db="EMBL/GenBank/DDBJ databases">
        <authorList>
            <person name="de Groot N.N."/>
        </authorList>
    </citation>
    <scope>NUCLEOTIDE SEQUENCE [LARGE SCALE GENOMIC DNA]</scope>
    <source>
        <strain evidence="5 6">SLAS-1</strain>
    </source>
</reference>
<proteinExistence type="inferred from homology"/>
<dbReference type="Pfam" id="PF00393">
    <property type="entry name" value="6PGD"/>
    <property type="match status" value="1"/>
</dbReference>
<dbReference type="STRING" id="321763.SAMN04488692_103121"/>
<dbReference type="SUPFAM" id="SSF51735">
    <property type="entry name" value="NAD(P)-binding Rossmann-fold domains"/>
    <property type="match status" value="1"/>
</dbReference>
<dbReference type="InterPro" id="IPR006115">
    <property type="entry name" value="6PGDH_NADP-bd"/>
</dbReference>
<evidence type="ECO:0000256" key="3">
    <source>
        <dbReference type="ARBA" id="ARBA00023064"/>
    </source>
</evidence>
<dbReference type="PRINTS" id="PR00076">
    <property type="entry name" value="6PGDHDRGNASE"/>
</dbReference>
<evidence type="ECO:0000256" key="2">
    <source>
        <dbReference type="ARBA" id="ARBA00023002"/>
    </source>
</evidence>
<dbReference type="OrthoDB" id="9804542at2"/>
<dbReference type="GO" id="GO:0050661">
    <property type="term" value="F:NADP binding"/>
    <property type="evidence" value="ECO:0007669"/>
    <property type="project" value="InterPro"/>
</dbReference>
<organism evidence="5 6">
    <name type="scientific">Halarsenatibacter silvermanii</name>
    <dbReference type="NCBI Taxonomy" id="321763"/>
    <lineage>
        <taxon>Bacteria</taxon>
        <taxon>Bacillati</taxon>
        <taxon>Bacillota</taxon>
        <taxon>Clostridia</taxon>
        <taxon>Halanaerobiales</taxon>
        <taxon>Halarsenatibacteraceae</taxon>
        <taxon>Halarsenatibacter</taxon>
    </lineage>
</organism>
<accession>A0A1G9J3I2</accession>
<keyword evidence="3" id="KW-0311">Gluconate utilization</keyword>
<keyword evidence="6" id="KW-1185">Reference proteome</keyword>
<dbReference type="SMART" id="SM01350">
    <property type="entry name" value="6PGD"/>
    <property type="match status" value="1"/>
</dbReference>
<dbReference type="InterPro" id="IPR013328">
    <property type="entry name" value="6PGD_dom2"/>
</dbReference>
<feature type="domain" description="6-phosphogluconate dehydrogenase C-terminal" evidence="4">
    <location>
        <begin position="167"/>
        <end position="296"/>
    </location>
</feature>
<dbReference type="Proteomes" id="UP000199476">
    <property type="component" value="Unassembled WGS sequence"/>
</dbReference>
<gene>
    <name evidence="5" type="ORF">SAMN04488692_103121</name>
</gene>
<dbReference type="EMBL" id="FNGO01000003">
    <property type="protein sequence ID" value="SDL31734.1"/>
    <property type="molecule type" value="Genomic_DNA"/>
</dbReference>
<sequence length="298" mass="32305">MKAGIVGLGKMGKNLALNMMDNGHDVVAYNRTPKKVKNIEEKGAEGAYSLEGLVEKLSPPRVIWVMVPAGDPVHDIITRLSSLLKTGDVIVDGGNSHFKKTLERDQMLGDKGIELVDAGTSGGVTGARHGACMMVGASEDIYEYLEPLIDDITVEDGCIHTGTTGSGHFVKMVHNGIEYGMLEAIGEGFEVLEASDFDLNFEDIARVWNNGSVIESWLIELTKNVFEDRGNLEDIKPVIDSSGEGKWTVEEAIDLGLSVPVLAEALMVRYSTQQDENFGAKLIAALRNQFGGHDVENK</sequence>
<dbReference type="InterPro" id="IPR008927">
    <property type="entry name" value="6-PGluconate_DH-like_C_sf"/>
</dbReference>
<name>A0A1G9J3I2_9FIRM</name>
<dbReference type="GO" id="GO:0004616">
    <property type="term" value="F:phosphogluconate dehydrogenase (decarboxylating) activity"/>
    <property type="evidence" value="ECO:0007669"/>
    <property type="project" value="InterPro"/>
</dbReference>
<keyword evidence="2" id="KW-0560">Oxidoreductase</keyword>
<evidence type="ECO:0000313" key="5">
    <source>
        <dbReference type="EMBL" id="SDL31734.1"/>
    </source>
</evidence>
<evidence type="ECO:0000259" key="4">
    <source>
        <dbReference type="SMART" id="SM01350"/>
    </source>
</evidence>
<dbReference type="NCBIfam" id="TIGR00872">
    <property type="entry name" value="gnd_rel"/>
    <property type="match status" value="1"/>
</dbReference>
<dbReference type="GO" id="GO:0006098">
    <property type="term" value="P:pentose-phosphate shunt"/>
    <property type="evidence" value="ECO:0007669"/>
    <property type="project" value="InterPro"/>
</dbReference>
<dbReference type="NCBIfam" id="NF007161">
    <property type="entry name" value="PRK09599.1"/>
    <property type="match status" value="1"/>
</dbReference>
<dbReference type="Gene3D" id="1.10.1040.10">
    <property type="entry name" value="N-(1-d-carboxylethyl)-l-norvaline Dehydrogenase, domain 2"/>
    <property type="match status" value="1"/>
</dbReference>
<dbReference type="InterPro" id="IPR004849">
    <property type="entry name" value="6DGDH_YqeC"/>
</dbReference>